<gene>
    <name evidence="3" type="ORF">QBC40DRAFT_99060</name>
</gene>
<protein>
    <submittedName>
        <fullName evidence="3">Prion-inhibition and propagation-domain-containing protein</fullName>
    </submittedName>
</protein>
<dbReference type="Pfam" id="PF14479">
    <property type="entry name" value="HeLo"/>
    <property type="match status" value="1"/>
</dbReference>
<evidence type="ECO:0000259" key="2">
    <source>
        <dbReference type="Pfam" id="PF14479"/>
    </source>
</evidence>
<evidence type="ECO:0000313" key="3">
    <source>
        <dbReference type="EMBL" id="KAK4197908.1"/>
    </source>
</evidence>
<proteinExistence type="predicted"/>
<evidence type="ECO:0000256" key="1">
    <source>
        <dbReference type="SAM" id="MobiDB-lite"/>
    </source>
</evidence>
<reference evidence="3" key="1">
    <citation type="journal article" date="2023" name="Mol. Phylogenet. Evol.">
        <title>Genome-scale phylogeny and comparative genomics of the fungal order Sordariales.</title>
        <authorList>
            <person name="Hensen N."/>
            <person name="Bonometti L."/>
            <person name="Westerberg I."/>
            <person name="Brannstrom I.O."/>
            <person name="Guillou S."/>
            <person name="Cros-Aarteil S."/>
            <person name="Calhoun S."/>
            <person name="Haridas S."/>
            <person name="Kuo A."/>
            <person name="Mondo S."/>
            <person name="Pangilinan J."/>
            <person name="Riley R."/>
            <person name="LaButti K."/>
            <person name="Andreopoulos B."/>
            <person name="Lipzen A."/>
            <person name="Chen C."/>
            <person name="Yan M."/>
            <person name="Daum C."/>
            <person name="Ng V."/>
            <person name="Clum A."/>
            <person name="Steindorff A."/>
            <person name="Ohm R.A."/>
            <person name="Martin F."/>
            <person name="Silar P."/>
            <person name="Natvig D.O."/>
            <person name="Lalanne C."/>
            <person name="Gautier V."/>
            <person name="Ament-Velasquez S.L."/>
            <person name="Kruys A."/>
            <person name="Hutchinson M.I."/>
            <person name="Powell A.J."/>
            <person name="Barry K."/>
            <person name="Miller A.N."/>
            <person name="Grigoriev I.V."/>
            <person name="Debuchy R."/>
            <person name="Gladieux P."/>
            <person name="Hiltunen Thoren M."/>
            <person name="Johannesson H."/>
        </authorList>
    </citation>
    <scope>NUCLEOTIDE SEQUENCE</scope>
    <source>
        <strain evidence="3">CBS 315.58</strain>
    </source>
</reference>
<dbReference type="InterPro" id="IPR038305">
    <property type="entry name" value="HeLo_sf"/>
</dbReference>
<dbReference type="Proteomes" id="UP001303160">
    <property type="component" value="Unassembled WGS sequence"/>
</dbReference>
<dbReference type="PANTHER" id="PTHR37542">
    <property type="entry name" value="HELO DOMAIN-CONTAINING PROTEIN-RELATED"/>
    <property type="match status" value="1"/>
</dbReference>
<evidence type="ECO:0000313" key="4">
    <source>
        <dbReference type="Proteomes" id="UP001303160"/>
    </source>
</evidence>
<feature type="domain" description="Prion-inhibition and propagation HeLo" evidence="2">
    <location>
        <begin position="12"/>
        <end position="208"/>
    </location>
</feature>
<accession>A0AAN6XD34</accession>
<name>A0AAN6XD34_9PEZI</name>
<feature type="region of interest" description="Disordered" evidence="1">
    <location>
        <begin position="540"/>
        <end position="618"/>
    </location>
</feature>
<feature type="compositionally biased region" description="Basic and acidic residues" evidence="1">
    <location>
        <begin position="600"/>
        <end position="618"/>
    </location>
</feature>
<keyword evidence="3" id="KW-0640">Prion</keyword>
<keyword evidence="3" id="KW-0034">Amyloid</keyword>
<comment type="caution">
    <text evidence="3">The sequence shown here is derived from an EMBL/GenBank/DDBJ whole genome shotgun (WGS) entry which is preliminary data.</text>
</comment>
<dbReference type="EMBL" id="MU863954">
    <property type="protein sequence ID" value="KAK4197908.1"/>
    <property type="molecule type" value="Genomic_DNA"/>
</dbReference>
<sequence length="618" mass="69535">MSGGLLEIPAFVIGVAGLFTSCVDAFGYFKLYQGATRDIEVVLLKLDIEKARLLIWGQNVGIFHDNYRHLQSLNEEVAGVIKRTLLEIEKHLTDSEKLRTSYGVRSPDSPRSLPRMIDYLSEKSLAIFRTSASRFVARNATRLEGFTRGSAVARTKWAIHDRGRFQELVNTLGHFVDRLFELTHISGETVDRVIVEDIESIVDIHRLTIVEEATESYPTYLEAARSARASTEAGTLDRRTVEEHIRDVEGIQAGHSGTTEADYGASESDTLASHPSEIQHFSKYFALTSLCRRRTTNEPCDVRVLGSQVQHFVSQSPYWDLSSRRRSGRNTIGDIVHDAIKVDHAIRDEASEFGLLADVLKIMALDRTPEQEAFLRARLPIITLSIYCPPCVCLIHTAIAVCERLHSAFVKVQLRPDSRLVSSCCSTVDRSLGMRSLIEWVRDWEAMPTSVDPNNPLAKYLDTAWIDQRLEHLDYEQPFDFKEIYGPYRQFLIIGEADYIAPMLQQAPGRIPKVMDIWQLELVAGTIRTRTLSGRFVEYRPPGAFETDENRPGSSSNPPMRVYPATLFPVPVGRRRPASPSSSVSASRRQRYEAGSSGVESEHEGEGSARSEDEEMRS</sequence>
<dbReference type="AlphaFoldDB" id="A0AAN6XD34"/>
<keyword evidence="4" id="KW-1185">Reference proteome</keyword>
<organism evidence="3 4">
    <name type="scientific">Triangularia verruculosa</name>
    <dbReference type="NCBI Taxonomy" id="2587418"/>
    <lineage>
        <taxon>Eukaryota</taxon>
        <taxon>Fungi</taxon>
        <taxon>Dikarya</taxon>
        <taxon>Ascomycota</taxon>
        <taxon>Pezizomycotina</taxon>
        <taxon>Sordariomycetes</taxon>
        <taxon>Sordariomycetidae</taxon>
        <taxon>Sordariales</taxon>
        <taxon>Podosporaceae</taxon>
        <taxon>Triangularia</taxon>
    </lineage>
</organism>
<dbReference type="InterPro" id="IPR029498">
    <property type="entry name" value="HeLo_dom"/>
</dbReference>
<feature type="compositionally biased region" description="Low complexity" evidence="1">
    <location>
        <begin position="578"/>
        <end position="587"/>
    </location>
</feature>
<dbReference type="Gene3D" id="1.20.120.1020">
    <property type="entry name" value="Prion-inhibition and propagation, HeLo domain"/>
    <property type="match status" value="1"/>
</dbReference>
<reference evidence="3" key="2">
    <citation type="submission" date="2023-05" db="EMBL/GenBank/DDBJ databases">
        <authorList>
            <consortium name="Lawrence Berkeley National Laboratory"/>
            <person name="Steindorff A."/>
            <person name="Hensen N."/>
            <person name="Bonometti L."/>
            <person name="Westerberg I."/>
            <person name="Brannstrom I.O."/>
            <person name="Guillou S."/>
            <person name="Cros-Aarteil S."/>
            <person name="Calhoun S."/>
            <person name="Haridas S."/>
            <person name="Kuo A."/>
            <person name="Mondo S."/>
            <person name="Pangilinan J."/>
            <person name="Riley R."/>
            <person name="Labutti K."/>
            <person name="Andreopoulos B."/>
            <person name="Lipzen A."/>
            <person name="Chen C."/>
            <person name="Yanf M."/>
            <person name="Daum C."/>
            <person name="Ng V."/>
            <person name="Clum A."/>
            <person name="Ohm R."/>
            <person name="Martin F."/>
            <person name="Silar P."/>
            <person name="Natvig D."/>
            <person name="Lalanne C."/>
            <person name="Gautier V."/>
            <person name="Ament-Velasquez S.L."/>
            <person name="Kruys A."/>
            <person name="Hutchinson M.I."/>
            <person name="Powell A.J."/>
            <person name="Barry K."/>
            <person name="Miller A.N."/>
            <person name="Grigoriev I.V."/>
            <person name="Debuchy R."/>
            <person name="Gladieux P."/>
            <person name="Thoren M.H."/>
            <person name="Johannesson H."/>
        </authorList>
    </citation>
    <scope>NUCLEOTIDE SEQUENCE</scope>
    <source>
        <strain evidence="3">CBS 315.58</strain>
    </source>
</reference>